<accession>A0ABS0SXP1</accession>
<dbReference type="RefSeq" id="WP_198576285.1">
    <property type="nucleotide sequence ID" value="NZ_JADWOX010000007.1"/>
</dbReference>
<dbReference type="InterPro" id="IPR011660">
    <property type="entry name" value="VapB-like"/>
</dbReference>
<comment type="caution">
    <text evidence="1">The sequence shown here is derived from an EMBL/GenBank/DDBJ whole genome shotgun (WGS) entry which is preliminary data.</text>
</comment>
<dbReference type="EMBL" id="JADWOX010000007">
    <property type="protein sequence ID" value="MBI1684368.1"/>
    <property type="molecule type" value="Genomic_DNA"/>
</dbReference>
<organism evidence="1 2">
    <name type="scientific">Caulobacter hibisci</name>
    <dbReference type="NCBI Taxonomy" id="2035993"/>
    <lineage>
        <taxon>Bacteria</taxon>
        <taxon>Pseudomonadati</taxon>
        <taxon>Pseudomonadota</taxon>
        <taxon>Alphaproteobacteria</taxon>
        <taxon>Caulobacterales</taxon>
        <taxon>Caulobacteraceae</taxon>
        <taxon>Caulobacter</taxon>
    </lineage>
</organism>
<name>A0ABS0SXP1_9CAUL</name>
<reference evidence="1 2" key="1">
    <citation type="submission" date="2020-11" db="EMBL/GenBank/DDBJ databases">
        <title>genome sequence of strain KACC 18849.</title>
        <authorList>
            <person name="Gao J."/>
            <person name="Zhang X."/>
        </authorList>
    </citation>
    <scope>NUCLEOTIDE SEQUENCE [LARGE SCALE GENOMIC DNA]</scope>
    <source>
        <strain evidence="1 2">KACC 18849</strain>
    </source>
</reference>
<evidence type="ECO:0000313" key="2">
    <source>
        <dbReference type="Proteomes" id="UP000639859"/>
    </source>
</evidence>
<keyword evidence="2" id="KW-1185">Reference proteome</keyword>
<dbReference type="Proteomes" id="UP000639859">
    <property type="component" value="Unassembled WGS sequence"/>
</dbReference>
<sequence>MGFAIHDEETLRMARELADRKGLSLDDVFAHAMRAELDRTPPRSAPKTREEKLAIMVELQARSAALPILDPRTPEEMLYDEHGLPK</sequence>
<gene>
    <name evidence="1" type="ORF">I4Q42_11890</name>
</gene>
<evidence type="ECO:0000313" key="1">
    <source>
        <dbReference type="EMBL" id="MBI1684368.1"/>
    </source>
</evidence>
<dbReference type="Pfam" id="PF07704">
    <property type="entry name" value="PSK_trans_fac"/>
    <property type="match status" value="1"/>
</dbReference>
<proteinExistence type="predicted"/>
<protein>
    <submittedName>
        <fullName evidence="1">Type II toxin-antitoxin system VapB family antitoxin</fullName>
    </submittedName>
</protein>